<feature type="transmembrane region" description="Helical" evidence="12">
    <location>
        <begin position="160"/>
        <end position="183"/>
    </location>
</feature>
<gene>
    <name evidence="15" type="ORF">UFOPK3674_00565</name>
</gene>
<dbReference type="InterPro" id="IPR036097">
    <property type="entry name" value="HisK_dim/P_sf"/>
</dbReference>
<evidence type="ECO:0000256" key="10">
    <source>
        <dbReference type="ARBA" id="ARBA00023136"/>
    </source>
</evidence>
<dbReference type="InterPro" id="IPR036890">
    <property type="entry name" value="HATPase_C_sf"/>
</dbReference>
<evidence type="ECO:0000256" key="12">
    <source>
        <dbReference type="SAM" id="Phobius"/>
    </source>
</evidence>
<keyword evidence="4" id="KW-0597">Phosphoprotein</keyword>
<dbReference type="CDD" id="cd06225">
    <property type="entry name" value="HAMP"/>
    <property type="match status" value="1"/>
</dbReference>
<evidence type="ECO:0000256" key="9">
    <source>
        <dbReference type="ARBA" id="ARBA00023012"/>
    </source>
</evidence>
<evidence type="ECO:0000256" key="3">
    <source>
        <dbReference type="ARBA" id="ARBA00012438"/>
    </source>
</evidence>
<dbReference type="GO" id="GO:0005886">
    <property type="term" value="C:plasma membrane"/>
    <property type="evidence" value="ECO:0007669"/>
    <property type="project" value="TreeGrafter"/>
</dbReference>
<feature type="domain" description="HAMP" evidence="14">
    <location>
        <begin position="184"/>
        <end position="238"/>
    </location>
</feature>
<dbReference type="SUPFAM" id="SSF55874">
    <property type="entry name" value="ATPase domain of HSP90 chaperone/DNA topoisomerase II/histidine kinase"/>
    <property type="match status" value="1"/>
</dbReference>
<evidence type="ECO:0000256" key="11">
    <source>
        <dbReference type="SAM" id="MobiDB-lite"/>
    </source>
</evidence>
<dbReference type="Pfam" id="PF00512">
    <property type="entry name" value="HisKA"/>
    <property type="match status" value="1"/>
</dbReference>
<dbReference type="PANTHER" id="PTHR45436">
    <property type="entry name" value="SENSOR HISTIDINE KINASE YKOH"/>
    <property type="match status" value="1"/>
</dbReference>
<dbReference type="GO" id="GO:0000155">
    <property type="term" value="F:phosphorelay sensor kinase activity"/>
    <property type="evidence" value="ECO:0007669"/>
    <property type="project" value="InterPro"/>
</dbReference>
<evidence type="ECO:0000313" key="15">
    <source>
        <dbReference type="EMBL" id="CAB4921203.1"/>
    </source>
</evidence>
<evidence type="ECO:0000256" key="7">
    <source>
        <dbReference type="ARBA" id="ARBA00022777"/>
    </source>
</evidence>
<dbReference type="InterPro" id="IPR004358">
    <property type="entry name" value="Sig_transdc_His_kin-like_C"/>
</dbReference>
<dbReference type="InterPro" id="IPR005467">
    <property type="entry name" value="His_kinase_dom"/>
</dbReference>
<evidence type="ECO:0000259" key="13">
    <source>
        <dbReference type="PROSITE" id="PS50109"/>
    </source>
</evidence>
<evidence type="ECO:0000256" key="8">
    <source>
        <dbReference type="ARBA" id="ARBA00022989"/>
    </source>
</evidence>
<evidence type="ECO:0000259" key="14">
    <source>
        <dbReference type="PROSITE" id="PS50885"/>
    </source>
</evidence>
<dbReference type="PRINTS" id="PR00344">
    <property type="entry name" value="BCTRLSENSOR"/>
</dbReference>
<keyword evidence="7" id="KW-0418">Kinase</keyword>
<dbReference type="InterPro" id="IPR003660">
    <property type="entry name" value="HAMP_dom"/>
</dbReference>
<proteinExistence type="predicted"/>
<dbReference type="InterPro" id="IPR050428">
    <property type="entry name" value="TCS_sensor_his_kinase"/>
</dbReference>
<feature type="region of interest" description="Disordered" evidence="11">
    <location>
        <begin position="46"/>
        <end position="88"/>
    </location>
</feature>
<dbReference type="Gene3D" id="1.10.287.130">
    <property type="match status" value="1"/>
</dbReference>
<evidence type="ECO:0000256" key="6">
    <source>
        <dbReference type="ARBA" id="ARBA00022692"/>
    </source>
</evidence>
<sequence length="452" mass="47023">MIRRLTPRSLTGRVTLAAVAAVGTALLLTAAAVLIASARADRNTLDGELRNQAQRLAPMGRPTRDLPGYGEPGERDRREAPGRLDPGEDRFTRLVFADGTFVAGGASVPDGFPLPRSQDTPKTVRVGGQSWRTLVRPIGGGVQVQVAAKMAPLQERQRRLLYVVLAALVGGLLATALITRTLARLAVQPIERLRRTTDEITQTGDLAARVPVGAGPEEVDALGADLNAMLARLEATAAGREAALESTRRFAADAGHELRTPLTSLKANLATGATAQAVEDAARLAVLVEQLQALARGEAGPPARVEDVDLGELADAAVAAVRTRNPQATVTLTAPEEGPSIVGEAESLRMLLDNLLQNAANHGRPGGTIAVTIEAIQAGALVLVDDDGPGVPTDEREAVLQRFVRGTGAGGLGTGLGLSIAAAQAARHDGELVLQDSPLGGLRIRVTLRGVA</sequence>
<protein>
    <recommendedName>
        <fullName evidence="3">histidine kinase</fullName>
        <ecNumber evidence="3">2.7.13.3</ecNumber>
    </recommendedName>
</protein>
<dbReference type="SUPFAM" id="SSF158472">
    <property type="entry name" value="HAMP domain-like"/>
    <property type="match status" value="1"/>
</dbReference>
<reference evidence="15" key="1">
    <citation type="submission" date="2020-05" db="EMBL/GenBank/DDBJ databases">
        <authorList>
            <person name="Chiriac C."/>
            <person name="Salcher M."/>
            <person name="Ghai R."/>
            <person name="Kavagutti S V."/>
        </authorList>
    </citation>
    <scope>NUCLEOTIDE SEQUENCE</scope>
</reference>
<dbReference type="Pfam" id="PF00672">
    <property type="entry name" value="HAMP"/>
    <property type="match status" value="1"/>
</dbReference>
<comment type="subcellular location">
    <subcellularLocation>
        <location evidence="2">Membrane</location>
    </subcellularLocation>
</comment>
<evidence type="ECO:0000256" key="2">
    <source>
        <dbReference type="ARBA" id="ARBA00004370"/>
    </source>
</evidence>
<dbReference type="Pfam" id="PF02518">
    <property type="entry name" value="HATPase_c"/>
    <property type="match status" value="1"/>
</dbReference>
<dbReference type="SUPFAM" id="SSF47384">
    <property type="entry name" value="Homodimeric domain of signal transducing histidine kinase"/>
    <property type="match status" value="1"/>
</dbReference>
<dbReference type="InterPro" id="IPR003661">
    <property type="entry name" value="HisK_dim/P_dom"/>
</dbReference>
<comment type="catalytic activity">
    <reaction evidence="1">
        <text>ATP + protein L-histidine = ADP + protein N-phospho-L-histidine.</text>
        <dbReference type="EC" id="2.7.13.3"/>
    </reaction>
</comment>
<dbReference type="AlphaFoldDB" id="A0A6J7HU59"/>
<dbReference type="InterPro" id="IPR003594">
    <property type="entry name" value="HATPase_dom"/>
</dbReference>
<dbReference type="SMART" id="SM00304">
    <property type="entry name" value="HAMP"/>
    <property type="match status" value="1"/>
</dbReference>
<dbReference type="Gene3D" id="6.10.340.10">
    <property type="match status" value="1"/>
</dbReference>
<dbReference type="PROSITE" id="PS50885">
    <property type="entry name" value="HAMP"/>
    <property type="match status" value="1"/>
</dbReference>
<dbReference type="SMART" id="SM00387">
    <property type="entry name" value="HATPase_c"/>
    <property type="match status" value="1"/>
</dbReference>
<evidence type="ECO:0000256" key="4">
    <source>
        <dbReference type="ARBA" id="ARBA00022553"/>
    </source>
</evidence>
<keyword evidence="5" id="KW-0808">Transferase</keyword>
<dbReference type="SMART" id="SM00388">
    <property type="entry name" value="HisKA"/>
    <property type="match status" value="1"/>
</dbReference>
<dbReference type="EMBL" id="CAFBMX010000002">
    <property type="protein sequence ID" value="CAB4921203.1"/>
    <property type="molecule type" value="Genomic_DNA"/>
</dbReference>
<evidence type="ECO:0000256" key="1">
    <source>
        <dbReference type="ARBA" id="ARBA00000085"/>
    </source>
</evidence>
<organism evidence="15">
    <name type="scientific">freshwater metagenome</name>
    <dbReference type="NCBI Taxonomy" id="449393"/>
    <lineage>
        <taxon>unclassified sequences</taxon>
        <taxon>metagenomes</taxon>
        <taxon>ecological metagenomes</taxon>
    </lineage>
</organism>
<keyword evidence="9" id="KW-0902">Two-component regulatory system</keyword>
<evidence type="ECO:0000256" key="5">
    <source>
        <dbReference type="ARBA" id="ARBA00022679"/>
    </source>
</evidence>
<keyword evidence="10 12" id="KW-0472">Membrane</keyword>
<dbReference type="CDD" id="cd00082">
    <property type="entry name" value="HisKA"/>
    <property type="match status" value="1"/>
</dbReference>
<name>A0A6J7HU59_9ZZZZ</name>
<feature type="compositionally biased region" description="Basic and acidic residues" evidence="11">
    <location>
        <begin position="72"/>
        <end position="88"/>
    </location>
</feature>
<keyword evidence="6 12" id="KW-0812">Transmembrane</keyword>
<feature type="domain" description="Histidine kinase" evidence="13">
    <location>
        <begin position="253"/>
        <end position="452"/>
    </location>
</feature>
<keyword evidence="8 12" id="KW-1133">Transmembrane helix</keyword>
<accession>A0A6J7HU59</accession>
<dbReference type="Gene3D" id="3.30.565.10">
    <property type="entry name" value="Histidine kinase-like ATPase, C-terminal domain"/>
    <property type="match status" value="1"/>
</dbReference>
<dbReference type="PANTHER" id="PTHR45436:SF5">
    <property type="entry name" value="SENSOR HISTIDINE KINASE TRCS"/>
    <property type="match status" value="1"/>
</dbReference>
<dbReference type="EC" id="2.7.13.3" evidence="3"/>
<dbReference type="PROSITE" id="PS50109">
    <property type="entry name" value="HIS_KIN"/>
    <property type="match status" value="1"/>
</dbReference>